<feature type="non-terminal residue" evidence="2">
    <location>
        <position position="1"/>
    </location>
</feature>
<dbReference type="AlphaFoldDB" id="A0A0H5RSC5"/>
<sequence>SFIDRLSCFNRRLTSFVYSIAHDSRNRLHIHSSGRSNDYLQILTMSPSKSPTLLAFTSLNGASWADVMDEPEPIVEPTKPEPKLTNGNRGKTRSVNKGARPPKTSSPAVKSMISNPFAALSTSDGEETDQEEGDQQ</sequence>
<dbReference type="EMBL" id="HACM01011202">
    <property type="protein sequence ID" value="CRZ11644.1"/>
    <property type="molecule type" value="Transcribed_RNA"/>
</dbReference>
<protein>
    <submittedName>
        <fullName evidence="2">Uncharacterized protein</fullName>
    </submittedName>
</protein>
<reference evidence="2" key="1">
    <citation type="submission" date="2015-04" db="EMBL/GenBank/DDBJ databases">
        <title>The genome sequence of the plant pathogenic Rhizarian Plasmodiophora brassicae reveals insights in its biotrophic life cycle and the origin of chitin synthesis.</title>
        <authorList>
            <person name="Schwelm A."/>
            <person name="Fogelqvist J."/>
            <person name="Knaust A."/>
            <person name="Julke S."/>
            <person name="Lilja T."/>
            <person name="Dhandapani V."/>
            <person name="Bonilla-Rosso G."/>
            <person name="Karlsson M."/>
            <person name="Shevchenko A."/>
            <person name="Choi S.R."/>
            <person name="Kim H.G."/>
            <person name="Park J.Y."/>
            <person name="Lim Y.P."/>
            <person name="Ludwig-Muller J."/>
            <person name="Dixelius C."/>
        </authorList>
    </citation>
    <scope>NUCLEOTIDE SEQUENCE</scope>
    <source>
        <tissue evidence="2">Potato root galls</tissue>
    </source>
</reference>
<feature type="compositionally biased region" description="Polar residues" evidence="1">
    <location>
        <begin position="85"/>
        <end position="95"/>
    </location>
</feature>
<proteinExistence type="predicted"/>
<feature type="compositionally biased region" description="Acidic residues" evidence="1">
    <location>
        <begin position="124"/>
        <end position="136"/>
    </location>
</feature>
<name>A0A0H5RSC5_9EUKA</name>
<evidence type="ECO:0000313" key="2">
    <source>
        <dbReference type="EMBL" id="CRZ11644.1"/>
    </source>
</evidence>
<accession>A0A0H5RSC5</accession>
<organism evidence="2">
    <name type="scientific">Spongospora subterranea</name>
    <dbReference type="NCBI Taxonomy" id="70186"/>
    <lineage>
        <taxon>Eukaryota</taxon>
        <taxon>Sar</taxon>
        <taxon>Rhizaria</taxon>
        <taxon>Endomyxa</taxon>
        <taxon>Phytomyxea</taxon>
        <taxon>Plasmodiophorida</taxon>
        <taxon>Plasmodiophoridae</taxon>
        <taxon>Spongospora</taxon>
    </lineage>
</organism>
<feature type="region of interest" description="Disordered" evidence="1">
    <location>
        <begin position="68"/>
        <end position="136"/>
    </location>
</feature>
<evidence type="ECO:0000256" key="1">
    <source>
        <dbReference type="SAM" id="MobiDB-lite"/>
    </source>
</evidence>
<feature type="compositionally biased region" description="Polar residues" evidence="1">
    <location>
        <begin position="103"/>
        <end position="114"/>
    </location>
</feature>